<protein>
    <recommendedName>
        <fullName evidence="2">TonB-dependent receptor plug domain-containing protein</fullName>
    </recommendedName>
</protein>
<gene>
    <name evidence="1" type="ORF">METZ01_LOCUS489848</name>
</gene>
<name>A0A383CY43_9ZZZZ</name>
<evidence type="ECO:0008006" key="2">
    <source>
        <dbReference type="Google" id="ProtNLM"/>
    </source>
</evidence>
<dbReference type="Gene3D" id="2.60.40.1120">
    <property type="entry name" value="Carboxypeptidase-like, regulatory domain"/>
    <property type="match status" value="1"/>
</dbReference>
<feature type="non-terminal residue" evidence="1">
    <location>
        <position position="1"/>
    </location>
</feature>
<organism evidence="1">
    <name type="scientific">marine metagenome</name>
    <dbReference type="NCBI Taxonomy" id="408172"/>
    <lineage>
        <taxon>unclassified sequences</taxon>
        <taxon>metagenomes</taxon>
        <taxon>ecological metagenomes</taxon>
    </lineage>
</organism>
<dbReference type="AlphaFoldDB" id="A0A383CY43"/>
<sequence>GSGAYQIIALEPGDYSITFTLPGFNTLVREGIQISGGATANIDIQLGVGSVEETVTVSGAAPTIDVQNIVQSETLTSEIFEILPTARGYDSMALLIPAMNIQGGPTTSLSVDTGGISGEGNNRLSIHGSRDSDAEVHVDGMDSNLVAFEGAPQGTPFDAAIQEYVYDYSGNSAEVQTGGVRLNLIPKEGSNTFSGGMFTNWGAPGWLANNITQELIDRGITGGKDGGVKMDQSWMTSP</sequence>
<proteinExistence type="predicted"/>
<dbReference type="InterPro" id="IPR008969">
    <property type="entry name" value="CarboxyPept-like_regulatory"/>
</dbReference>
<dbReference type="EMBL" id="UINC01212597">
    <property type="protein sequence ID" value="SVE36994.1"/>
    <property type="molecule type" value="Genomic_DNA"/>
</dbReference>
<feature type="non-terminal residue" evidence="1">
    <location>
        <position position="238"/>
    </location>
</feature>
<reference evidence="1" key="1">
    <citation type="submission" date="2018-05" db="EMBL/GenBank/DDBJ databases">
        <authorList>
            <person name="Lanie J.A."/>
            <person name="Ng W.-L."/>
            <person name="Kazmierczak K.M."/>
            <person name="Andrzejewski T.M."/>
            <person name="Davidsen T.M."/>
            <person name="Wayne K.J."/>
            <person name="Tettelin H."/>
            <person name="Glass J.I."/>
            <person name="Rusch D."/>
            <person name="Podicherti R."/>
            <person name="Tsui H.-C.T."/>
            <person name="Winkler M.E."/>
        </authorList>
    </citation>
    <scope>NUCLEOTIDE SEQUENCE</scope>
</reference>
<evidence type="ECO:0000313" key="1">
    <source>
        <dbReference type="EMBL" id="SVE36994.1"/>
    </source>
</evidence>
<dbReference type="SUPFAM" id="SSF49464">
    <property type="entry name" value="Carboxypeptidase regulatory domain-like"/>
    <property type="match status" value="1"/>
</dbReference>
<accession>A0A383CY43</accession>